<dbReference type="Gene3D" id="2.40.170.20">
    <property type="entry name" value="TonB-dependent receptor, beta-barrel domain"/>
    <property type="match status" value="1"/>
</dbReference>
<dbReference type="Pfam" id="PF00593">
    <property type="entry name" value="TonB_dep_Rec_b-barrel"/>
    <property type="match status" value="1"/>
</dbReference>
<keyword evidence="8" id="KW-0406">Ion transport</keyword>
<comment type="similarity">
    <text evidence="12 14">Belongs to the TonB-dependent receptor family.</text>
</comment>
<evidence type="ECO:0000256" key="9">
    <source>
        <dbReference type="ARBA" id="ARBA00023077"/>
    </source>
</evidence>
<evidence type="ECO:0000256" key="14">
    <source>
        <dbReference type="RuleBase" id="RU003357"/>
    </source>
</evidence>
<name>A0ABW2KR83_9PROT</name>
<evidence type="ECO:0000256" key="12">
    <source>
        <dbReference type="PROSITE-ProRule" id="PRU01360"/>
    </source>
</evidence>
<dbReference type="RefSeq" id="WP_377355696.1">
    <property type="nucleotide sequence ID" value="NZ_JBHTCM010000004.1"/>
</dbReference>
<evidence type="ECO:0000313" key="19">
    <source>
        <dbReference type="Proteomes" id="UP001596456"/>
    </source>
</evidence>
<keyword evidence="10 12" id="KW-0472">Membrane</keyword>
<protein>
    <submittedName>
        <fullName evidence="18">TonB-dependent receptor</fullName>
    </submittedName>
</protein>
<dbReference type="CDD" id="cd01347">
    <property type="entry name" value="ligand_gated_channel"/>
    <property type="match status" value="1"/>
</dbReference>
<keyword evidence="4" id="KW-0410">Iron transport</keyword>
<evidence type="ECO:0000256" key="8">
    <source>
        <dbReference type="ARBA" id="ARBA00023065"/>
    </source>
</evidence>
<keyword evidence="18" id="KW-0675">Receptor</keyword>
<dbReference type="PANTHER" id="PTHR32552:SF68">
    <property type="entry name" value="FERRICHROME OUTER MEMBRANE TRANSPORTER_PHAGE RECEPTOR"/>
    <property type="match status" value="1"/>
</dbReference>
<comment type="caution">
    <text evidence="18">The sequence shown here is derived from an EMBL/GenBank/DDBJ whole genome shotgun (WGS) entry which is preliminary data.</text>
</comment>
<evidence type="ECO:0000256" key="13">
    <source>
        <dbReference type="PROSITE-ProRule" id="PRU10144"/>
    </source>
</evidence>
<evidence type="ECO:0000256" key="15">
    <source>
        <dbReference type="SAM" id="SignalP"/>
    </source>
</evidence>
<dbReference type="InterPro" id="IPR010917">
    <property type="entry name" value="TonB_rcpt_CS"/>
</dbReference>
<dbReference type="InterPro" id="IPR036942">
    <property type="entry name" value="Beta-barrel_TonB_sf"/>
</dbReference>
<evidence type="ECO:0000256" key="10">
    <source>
        <dbReference type="ARBA" id="ARBA00023136"/>
    </source>
</evidence>
<evidence type="ECO:0000256" key="11">
    <source>
        <dbReference type="ARBA" id="ARBA00023237"/>
    </source>
</evidence>
<dbReference type="InterPro" id="IPR012910">
    <property type="entry name" value="Plug_dom"/>
</dbReference>
<evidence type="ECO:0000256" key="7">
    <source>
        <dbReference type="ARBA" id="ARBA00023004"/>
    </source>
</evidence>
<dbReference type="Pfam" id="PF07715">
    <property type="entry name" value="Plug"/>
    <property type="match status" value="1"/>
</dbReference>
<dbReference type="PROSITE" id="PS52016">
    <property type="entry name" value="TONB_DEPENDENT_REC_3"/>
    <property type="match status" value="1"/>
</dbReference>
<accession>A0ABW2KR83</accession>
<feature type="chain" id="PRO_5045614740" evidence="15">
    <location>
        <begin position="28"/>
        <end position="718"/>
    </location>
</feature>
<dbReference type="EMBL" id="JBHTCM010000004">
    <property type="protein sequence ID" value="MFC7331738.1"/>
    <property type="molecule type" value="Genomic_DNA"/>
</dbReference>
<evidence type="ECO:0000313" key="18">
    <source>
        <dbReference type="EMBL" id="MFC7331738.1"/>
    </source>
</evidence>
<keyword evidence="6 15" id="KW-0732">Signal</keyword>
<feature type="domain" description="TonB-dependent receptor plug" evidence="17">
    <location>
        <begin position="46"/>
        <end position="154"/>
    </location>
</feature>
<keyword evidence="5 12" id="KW-0812">Transmembrane</keyword>
<feature type="short sequence motif" description="TonB C-terminal box" evidence="13">
    <location>
        <begin position="701"/>
        <end position="718"/>
    </location>
</feature>
<dbReference type="InterPro" id="IPR037066">
    <property type="entry name" value="Plug_dom_sf"/>
</dbReference>
<keyword evidence="11 12" id="KW-0998">Cell outer membrane</keyword>
<dbReference type="Proteomes" id="UP001596456">
    <property type="component" value="Unassembled WGS sequence"/>
</dbReference>
<keyword evidence="9 14" id="KW-0798">TonB box</keyword>
<feature type="domain" description="TonB-dependent receptor-like beta-barrel" evidence="16">
    <location>
        <begin position="263"/>
        <end position="684"/>
    </location>
</feature>
<evidence type="ECO:0000259" key="16">
    <source>
        <dbReference type="Pfam" id="PF00593"/>
    </source>
</evidence>
<evidence type="ECO:0000256" key="6">
    <source>
        <dbReference type="ARBA" id="ARBA00022729"/>
    </source>
</evidence>
<evidence type="ECO:0000256" key="3">
    <source>
        <dbReference type="ARBA" id="ARBA00022452"/>
    </source>
</evidence>
<feature type="signal peptide" evidence="15">
    <location>
        <begin position="1"/>
        <end position="27"/>
    </location>
</feature>
<keyword evidence="3 12" id="KW-1134">Transmembrane beta strand</keyword>
<reference evidence="19" key="1">
    <citation type="journal article" date="2019" name="Int. J. Syst. Evol. Microbiol.">
        <title>The Global Catalogue of Microorganisms (GCM) 10K type strain sequencing project: providing services to taxonomists for standard genome sequencing and annotation.</title>
        <authorList>
            <consortium name="The Broad Institute Genomics Platform"/>
            <consortium name="The Broad Institute Genome Sequencing Center for Infectious Disease"/>
            <person name="Wu L."/>
            <person name="Ma J."/>
        </authorList>
    </citation>
    <scope>NUCLEOTIDE SEQUENCE [LARGE SCALE GENOMIC DNA]</scope>
    <source>
        <strain evidence="19">CGMCC 1.16275</strain>
    </source>
</reference>
<evidence type="ECO:0000256" key="1">
    <source>
        <dbReference type="ARBA" id="ARBA00004571"/>
    </source>
</evidence>
<comment type="subcellular location">
    <subcellularLocation>
        <location evidence="1 12">Cell outer membrane</location>
        <topology evidence="1 12">Multi-pass membrane protein</topology>
    </subcellularLocation>
</comment>
<dbReference type="InterPro" id="IPR000531">
    <property type="entry name" value="Beta-barrel_TonB"/>
</dbReference>
<keyword evidence="7" id="KW-0408">Iron</keyword>
<organism evidence="18 19">
    <name type="scientific">Rhodocista pekingensis</name>
    <dbReference type="NCBI Taxonomy" id="201185"/>
    <lineage>
        <taxon>Bacteria</taxon>
        <taxon>Pseudomonadati</taxon>
        <taxon>Pseudomonadota</taxon>
        <taxon>Alphaproteobacteria</taxon>
        <taxon>Rhodospirillales</taxon>
        <taxon>Azospirillaceae</taxon>
        <taxon>Rhodocista</taxon>
    </lineage>
</organism>
<keyword evidence="2 12" id="KW-0813">Transport</keyword>
<dbReference type="Gene3D" id="2.170.130.10">
    <property type="entry name" value="TonB-dependent receptor, plug domain"/>
    <property type="match status" value="1"/>
</dbReference>
<keyword evidence="19" id="KW-1185">Reference proteome</keyword>
<evidence type="ECO:0000256" key="4">
    <source>
        <dbReference type="ARBA" id="ARBA00022496"/>
    </source>
</evidence>
<gene>
    <name evidence="18" type="ORF">ACFQPS_01055</name>
</gene>
<dbReference type="PANTHER" id="PTHR32552">
    <property type="entry name" value="FERRICHROME IRON RECEPTOR-RELATED"/>
    <property type="match status" value="1"/>
</dbReference>
<evidence type="ECO:0000259" key="17">
    <source>
        <dbReference type="Pfam" id="PF07715"/>
    </source>
</evidence>
<sequence>MPNRSRSLTGAALAALALLALPRSAPAEPSPLDEIVVTATRRPAALRDVPASVSTLDRTTFERQQTRFIGEELRGLPGVVLRSNDQGTYTDLVIRGVPNRVHNDTLVVMMDGVPFVTGDDEGDLEQLPFAAIGRVDLVRGPMSALYGRGAIAGTLNYITREVGTEDRAETEAGFGSHGWRQVGALVQTPTLDRGALLLTGEVQRGDGWRDRTGRRQDSLFAKHRLDLAEWGRLSLTATWVDQAQRLAGELPVTADGALVPLPGGRKGNWNEDDAGFYKRMLTGTAILEAEAAPGLSLTTRLHARRSLTSALQGFFKRFEPGDDAVTFTGFRVDNRTRTAFAEQSFDWQRGPLRLLGGASAEQVDSRPVETWSGSFDFADLFYAQRRLILTGRPVDPEAWRSDTLLNADARSSTYGAYLQGEWTLGPVTLAGGGRFDRFSRRVHYGPGGSGYGPDPVETVRDADQRVSPKASVTWAVGTDLSVYAAYGAGFSPGFGPVWSFRSRDTGLAPELADNVEAGIKGALLDGRLVATMTAYRLKRRDLLQLLPVDGTARTINTGRQRSRGLEVEVLADLSDAVEGLSLDLTYGLTDAVWTENRYLEPDTGRPFDFSGKDVAGVPRHAGRVALTQAIESLGLEARAWVDLSGDYAYDSANSVRSGGYALWNAALTWTPLPALELTLTVRNLFDREVNLVVADNDGPYAAFPQPPREVFLSGKVRF</sequence>
<evidence type="ECO:0000256" key="2">
    <source>
        <dbReference type="ARBA" id="ARBA00022448"/>
    </source>
</evidence>
<dbReference type="PROSITE" id="PS01156">
    <property type="entry name" value="TONB_DEPENDENT_REC_2"/>
    <property type="match status" value="1"/>
</dbReference>
<proteinExistence type="inferred from homology"/>
<dbReference type="InterPro" id="IPR039426">
    <property type="entry name" value="TonB-dep_rcpt-like"/>
</dbReference>
<dbReference type="SUPFAM" id="SSF56935">
    <property type="entry name" value="Porins"/>
    <property type="match status" value="1"/>
</dbReference>
<evidence type="ECO:0000256" key="5">
    <source>
        <dbReference type="ARBA" id="ARBA00022692"/>
    </source>
</evidence>